<dbReference type="RefSeq" id="WP_038290438.1">
    <property type="nucleotide sequence ID" value="NZ_BAVR01000050.1"/>
</dbReference>
<comment type="similarity">
    <text evidence="2">Belongs to the bacterial sugar transferase family.</text>
</comment>
<feature type="transmembrane region" description="Helical" evidence="7">
    <location>
        <begin position="12"/>
        <end position="32"/>
    </location>
</feature>
<name>W4V970_9FIRM</name>
<evidence type="ECO:0000313" key="9">
    <source>
        <dbReference type="EMBL" id="GAE89920.1"/>
    </source>
</evidence>
<gene>
    <name evidence="9" type="ORF">JCM21531_3492</name>
</gene>
<evidence type="ECO:0000313" key="10">
    <source>
        <dbReference type="Proteomes" id="UP000019109"/>
    </source>
</evidence>
<evidence type="ECO:0000256" key="5">
    <source>
        <dbReference type="ARBA" id="ARBA00022989"/>
    </source>
</evidence>
<evidence type="ECO:0000256" key="7">
    <source>
        <dbReference type="SAM" id="Phobius"/>
    </source>
</evidence>
<evidence type="ECO:0000256" key="2">
    <source>
        <dbReference type="ARBA" id="ARBA00006464"/>
    </source>
</evidence>
<accession>W4V970</accession>
<reference evidence="9" key="1">
    <citation type="journal article" date="2014" name="Genome Announc.">
        <title>Draft Genome Sequence of Clostridium straminisolvens Strain JCM 21531T, Isolated from a Cellulose-Degrading Bacterial Community.</title>
        <authorList>
            <person name="Yuki M."/>
            <person name="Oshima K."/>
            <person name="Suda W."/>
            <person name="Sakamoto M."/>
            <person name="Kitamura K."/>
            <person name="Iida T."/>
            <person name="Hattori M."/>
            <person name="Ohkuma M."/>
        </authorList>
    </citation>
    <scope>NUCLEOTIDE SEQUENCE [LARGE SCALE GENOMIC DNA]</scope>
    <source>
        <strain evidence="9">JCM 21531</strain>
    </source>
</reference>
<feature type="transmembrane region" description="Helical" evidence="7">
    <location>
        <begin position="275"/>
        <end position="296"/>
    </location>
</feature>
<keyword evidence="6 7" id="KW-0472">Membrane</keyword>
<evidence type="ECO:0000256" key="1">
    <source>
        <dbReference type="ARBA" id="ARBA00004141"/>
    </source>
</evidence>
<dbReference type="Proteomes" id="UP000019109">
    <property type="component" value="Unassembled WGS sequence"/>
</dbReference>
<dbReference type="InterPro" id="IPR003362">
    <property type="entry name" value="Bact_transf"/>
</dbReference>
<dbReference type="Pfam" id="PF02397">
    <property type="entry name" value="Bac_transf"/>
    <property type="match status" value="1"/>
</dbReference>
<protein>
    <submittedName>
        <fullName evidence="9">Undecaprenyl-phosphate galactosephosphotransferase</fullName>
    </submittedName>
</protein>
<keyword evidence="10" id="KW-1185">Reference proteome</keyword>
<dbReference type="GO" id="GO:0016020">
    <property type="term" value="C:membrane"/>
    <property type="evidence" value="ECO:0007669"/>
    <property type="project" value="UniProtKB-SubCell"/>
</dbReference>
<feature type="transmembrane region" description="Helical" evidence="7">
    <location>
        <begin position="44"/>
        <end position="65"/>
    </location>
</feature>
<keyword evidence="4 7" id="KW-0812">Transmembrane</keyword>
<keyword evidence="5 7" id="KW-1133">Transmembrane helix</keyword>
<comment type="caution">
    <text evidence="9">The sequence shown here is derived from an EMBL/GenBank/DDBJ whole genome shotgun (WGS) entry which is preliminary data.</text>
</comment>
<dbReference type="PANTHER" id="PTHR30576:SF10">
    <property type="entry name" value="SLL5057 PROTEIN"/>
    <property type="match status" value="1"/>
</dbReference>
<dbReference type="GO" id="GO:0016780">
    <property type="term" value="F:phosphotransferase activity, for other substituted phosphate groups"/>
    <property type="evidence" value="ECO:0007669"/>
    <property type="project" value="TreeGrafter"/>
</dbReference>
<feature type="transmembrane region" description="Helical" evidence="7">
    <location>
        <begin position="77"/>
        <end position="99"/>
    </location>
</feature>
<evidence type="ECO:0000256" key="3">
    <source>
        <dbReference type="ARBA" id="ARBA00022679"/>
    </source>
</evidence>
<dbReference type="Gene3D" id="3.40.50.720">
    <property type="entry name" value="NAD(P)-binding Rossmann-like Domain"/>
    <property type="match status" value="1"/>
</dbReference>
<dbReference type="InterPro" id="IPR017475">
    <property type="entry name" value="EPS_sugar_tfrase"/>
</dbReference>
<keyword evidence="3 9" id="KW-0808">Transferase</keyword>
<feature type="transmembrane region" description="Helical" evidence="7">
    <location>
        <begin position="442"/>
        <end position="459"/>
    </location>
</feature>
<dbReference type="STRING" id="1294263.JCM21531_3492"/>
<dbReference type="AlphaFoldDB" id="W4V970"/>
<proteinExistence type="inferred from homology"/>
<evidence type="ECO:0000256" key="4">
    <source>
        <dbReference type="ARBA" id="ARBA00022692"/>
    </source>
</evidence>
<dbReference type="EMBL" id="BAVR01000050">
    <property type="protein sequence ID" value="GAE89920.1"/>
    <property type="molecule type" value="Genomic_DNA"/>
</dbReference>
<evidence type="ECO:0000259" key="8">
    <source>
        <dbReference type="Pfam" id="PF02397"/>
    </source>
</evidence>
<evidence type="ECO:0000256" key="6">
    <source>
        <dbReference type="ARBA" id="ARBA00023136"/>
    </source>
</evidence>
<dbReference type="PANTHER" id="PTHR30576">
    <property type="entry name" value="COLANIC BIOSYNTHESIS UDP-GLUCOSE LIPID CARRIER TRANSFERASE"/>
    <property type="match status" value="1"/>
</dbReference>
<feature type="domain" description="Bacterial sugar transferase" evidence="8">
    <location>
        <begin position="270"/>
        <end position="459"/>
    </location>
</feature>
<dbReference type="Pfam" id="PF13727">
    <property type="entry name" value="CoA_binding_3"/>
    <property type="match status" value="1"/>
</dbReference>
<organism evidence="9 10">
    <name type="scientific">Acetivibrio straminisolvens JCM 21531</name>
    <dbReference type="NCBI Taxonomy" id="1294263"/>
    <lineage>
        <taxon>Bacteria</taxon>
        <taxon>Bacillati</taxon>
        <taxon>Bacillota</taxon>
        <taxon>Clostridia</taxon>
        <taxon>Eubacteriales</taxon>
        <taxon>Oscillospiraceae</taxon>
        <taxon>Acetivibrio</taxon>
    </lineage>
</organism>
<sequence>MHSSNRHAFVSIGQLFLDIFFLILSFFISYYIASHLRVLQGITAFVWVLLIYIPLWISSMGFLGMYNKTTFNYYDRVLRNILFSSLISCMFVASFMFFIKETMFSRTLYSVFTVTSIAFLIFERFMYIYLVSKHRRNTTTNVIFVGDRNVALKFIYFLQKTNITINVLGYVNVHKNNASFNSKKTLGYIDDLEEILKNHVVDEVIFALPKDYVGDVEKYVSICEEMGITVRVILDLYNLRVAKTHFSCMGTLPMLTFNSVSINQFQLLIKRIMDITGALIGLIITGIASIFIIPAIKLTSPGPVLFKQDRVGMNGRIFKIYKFRTMYVDAEERKKELMAQNQIKGGLMFKIKSDPRVTPVGKLLRKTSLDELPQFFNVLKGDMSLVGTRPPTVDEVKKYKNYHRRRISFKPGLTGMWQVSGRSSITDFEDVVRLDTKYIDEWSIWLDIVIILKTIWVVIRKKMPTKRHLF</sequence>
<dbReference type="OrthoDB" id="9808602at2"/>
<comment type="subcellular location">
    <subcellularLocation>
        <location evidence="1">Membrane</location>
        <topology evidence="1">Multi-pass membrane protein</topology>
    </subcellularLocation>
</comment>
<dbReference type="NCBIfam" id="TIGR03025">
    <property type="entry name" value="EPS_sugtrans"/>
    <property type="match status" value="1"/>
</dbReference>
<feature type="transmembrane region" description="Helical" evidence="7">
    <location>
        <begin position="111"/>
        <end position="130"/>
    </location>
</feature>